<dbReference type="InterPro" id="IPR013763">
    <property type="entry name" value="Cyclin-like_dom"/>
</dbReference>
<keyword evidence="1 2" id="KW-0195">Cyclin</keyword>
<proteinExistence type="inferred from homology"/>
<dbReference type="InterPro" id="IPR006671">
    <property type="entry name" value="Cyclin_N"/>
</dbReference>
<protein>
    <recommendedName>
        <fullName evidence="3">Cyclin-like domain-containing protein</fullName>
    </recommendedName>
</protein>
<dbReference type="FunFam" id="1.10.472.10:FF:000093">
    <property type="entry name" value="Predicted protein"/>
    <property type="match status" value="1"/>
</dbReference>
<sequence length="322" mass="37030">MSSSQIHDLPERFEVMRRQDETVYNCEDYLAPEFQQRLRSQQHPAVSALVADPISSLSSVTSASSSSSGRGLDLEWRDKIVNWCYQVVDHFNFSREVVVVAMSYLDRYLCKKYVNKRTFQLVAMSSLHLACKLLDQKKLRMSSLLELSRGYFKAEHMIAMEESILSKLGYLVHPPTQLCFVRHLFLLLPHNCCSPHVRHGMEEAAKFMIELSVFRYDLVTVRKSSVGLAAILNAFEDVDEYRFTAQARQHFFDYVRHYAGLDPENDEVRYCRETLKQLYLEKDPEEPETLADSSRDSTVSPVSVAAFGAYDGQHHQTQSGFC</sequence>
<dbReference type="InterPro" id="IPR036915">
    <property type="entry name" value="Cyclin-like_sf"/>
</dbReference>
<evidence type="ECO:0000256" key="2">
    <source>
        <dbReference type="RuleBase" id="RU000383"/>
    </source>
</evidence>
<accession>A0A7S4JSK0</accession>
<dbReference type="InterPro" id="IPR039361">
    <property type="entry name" value="Cyclin"/>
</dbReference>
<reference evidence="4" key="1">
    <citation type="submission" date="2021-01" db="EMBL/GenBank/DDBJ databases">
        <authorList>
            <person name="Corre E."/>
            <person name="Pelletier E."/>
            <person name="Niang G."/>
            <person name="Scheremetjew M."/>
            <person name="Finn R."/>
            <person name="Kale V."/>
            <person name="Holt S."/>
            <person name="Cochrane G."/>
            <person name="Meng A."/>
            <person name="Brown T."/>
            <person name="Cohen L."/>
        </authorList>
    </citation>
    <scope>NUCLEOTIDE SEQUENCE</scope>
    <source>
        <strain evidence="4">Isolate 1302-5</strain>
    </source>
</reference>
<dbReference type="EMBL" id="HBKQ01048075">
    <property type="protein sequence ID" value="CAE2273004.1"/>
    <property type="molecule type" value="Transcribed_RNA"/>
</dbReference>
<name>A0A7S4JSK0_9STRA</name>
<comment type="similarity">
    <text evidence="2">Belongs to the cyclin family.</text>
</comment>
<dbReference type="Pfam" id="PF02984">
    <property type="entry name" value="Cyclin_C"/>
    <property type="match status" value="1"/>
</dbReference>
<dbReference type="SMART" id="SM00385">
    <property type="entry name" value="CYCLIN"/>
    <property type="match status" value="1"/>
</dbReference>
<gene>
    <name evidence="4" type="ORF">OAUR00152_LOCUS33205</name>
</gene>
<feature type="domain" description="Cyclin-like" evidence="3">
    <location>
        <begin position="82"/>
        <end position="166"/>
    </location>
</feature>
<evidence type="ECO:0000256" key="1">
    <source>
        <dbReference type="ARBA" id="ARBA00023127"/>
    </source>
</evidence>
<dbReference type="Gene3D" id="1.10.472.10">
    <property type="entry name" value="Cyclin-like"/>
    <property type="match status" value="2"/>
</dbReference>
<dbReference type="Pfam" id="PF00134">
    <property type="entry name" value="Cyclin_N"/>
    <property type="match status" value="1"/>
</dbReference>
<evidence type="ECO:0000259" key="3">
    <source>
        <dbReference type="SMART" id="SM00385"/>
    </source>
</evidence>
<dbReference type="SUPFAM" id="SSF47954">
    <property type="entry name" value="Cyclin-like"/>
    <property type="match status" value="1"/>
</dbReference>
<evidence type="ECO:0000313" key="4">
    <source>
        <dbReference type="EMBL" id="CAE2273004.1"/>
    </source>
</evidence>
<dbReference type="InterPro" id="IPR004367">
    <property type="entry name" value="Cyclin_C-dom"/>
</dbReference>
<organism evidence="4">
    <name type="scientific">Odontella aurita</name>
    <dbReference type="NCBI Taxonomy" id="265563"/>
    <lineage>
        <taxon>Eukaryota</taxon>
        <taxon>Sar</taxon>
        <taxon>Stramenopiles</taxon>
        <taxon>Ochrophyta</taxon>
        <taxon>Bacillariophyta</taxon>
        <taxon>Mediophyceae</taxon>
        <taxon>Biddulphiophycidae</taxon>
        <taxon>Eupodiscales</taxon>
        <taxon>Odontellaceae</taxon>
        <taxon>Odontella</taxon>
    </lineage>
</organism>
<dbReference type="PANTHER" id="PTHR10177">
    <property type="entry name" value="CYCLINS"/>
    <property type="match status" value="1"/>
</dbReference>
<dbReference type="AlphaFoldDB" id="A0A7S4JSK0"/>